<comment type="subcellular location">
    <subcellularLocation>
        <location evidence="1">Membrane</location>
        <topology evidence="1">Multi-pass membrane protein</topology>
    </subcellularLocation>
</comment>
<name>A0ABV7Z1U2_9BACT</name>
<evidence type="ECO:0000313" key="6">
    <source>
        <dbReference type="EMBL" id="MFC3812211.1"/>
    </source>
</evidence>
<comment type="caution">
    <text evidence="6">The sequence shown here is derived from an EMBL/GenBank/DDBJ whole genome shotgun (WGS) entry which is preliminary data.</text>
</comment>
<feature type="transmembrane region" description="Helical" evidence="5">
    <location>
        <begin position="100"/>
        <end position="118"/>
    </location>
</feature>
<organism evidence="6 7">
    <name type="scientific">Lacihabitans lacunae</name>
    <dbReference type="NCBI Taxonomy" id="1028214"/>
    <lineage>
        <taxon>Bacteria</taxon>
        <taxon>Pseudomonadati</taxon>
        <taxon>Bacteroidota</taxon>
        <taxon>Cytophagia</taxon>
        <taxon>Cytophagales</taxon>
        <taxon>Leadbetterellaceae</taxon>
        <taxon>Lacihabitans</taxon>
    </lineage>
</organism>
<evidence type="ECO:0000256" key="1">
    <source>
        <dbReference type="ARBA" id="ARBA00004141"/>
    </source>
</evidence>
<proteinExistence type="predicted"/>
<evidence type="ECO:0000256" key="4">
    <source>
        <dbReference type="ARBA" id="ARBA00023136"/>
    </source>
</evidence>
<reference evidence="7" key="1">
    <citation type="journal article" date="2019" name="Int. J. Syst. Evol. Microbiol.">
        <title>The Global Catalogue of Microorganisms (GCM) 10K type strain sequencing project: providing services to taxonomists for standard genome sequencing and annotation.</title>
        <authorList>
            <consortium name="The Broad Institute Genomics Platform"/>
            <consortium name="The Broad Institute Genome Sequencing Center for Infectious Disease"/>
            <person name="Wu L."/>
            <person name="Ma J."/>
        </authorList>
    </citation>
    <scope>NUCLEOTIDE SEQUENCE [LARGE SCALE GENOMIC DNA]</scope>
    <source>
        <strain evidence="7">CECT 7956</strain>
    </source>
</reference>
<feature type="transmembrane region" description="Helical" evidence="5">
    <location>
        <begin position="12"/>
        <end position="32"/>
    </location>
</feature>
<keyword evidence="3 5" id="KW-1133">Transmembrane helix</keyword>
<evidence type="ECO:0000313" key="7">
    <source>
        <dbReference type="Proteomes" id="UP001595616"/>
    </source>
</evidence>
<dbReference type="Pfam" id="PF13564">
    <property type="entry name" value="DoxX_2"/>
    <property type="match status" value="1"/>
</dbReference>
<keyword evidence="4 5" id="KW-0472">Membrane</keyword>
<dbReference type="RefSeq" id="WP_379839079.1">
    <property type="nucleotide sequence ID" value="NZ_JBHRYQ010000001.1"/>
</dbReference>
<keyword evidence="2 5" id="KW-0812">Transmembrane</keyword>
<evidence type="ECO:0000256" key="3">
    <source>
        <dbReference type="ARBA" id="ARBA00022989"/>
    </source>
</evidence>
<keyword evidence="7" id="KW-1185">Reference proteome</keyword>
<dbReference type="EMBL" id="JBHRYQ010000001">
    <property type="protein sequence ID" value="MFC3812211.1"/>
    <property type="molecule type" value="Genomic_DNA"/>
</dbReference>
<dbReference type="InterPro" id="IPR032808">
    <property type="entry name" value="DoxX"/>
</dbReference>
<evidence type="ECO:0000256" key="5">
    <source>
        <dbReference type="SAM" id="Phobius"/>
    </source>
</evidence>
<dbReference type="Proteomes" id="UP001595616">
    <property type="component" value="Unassembled WGS sequence"/>
</dbReference>
<evidence type="ECO:0000256" key="2">
    <source>
        <dbReference type="ARBA" id="ARBA00022692"/>
    </source>
</evidence>
<protein>
    <submittedName>
        <fullName evidence="6">DoxX family protein</fullName>
    </submittedName>
</protein>
<gene>
    <name evidence="6" type="ORF">ACFOOI_16235</name>
</gene>
<sequence>MNEKQSISKGRLWTSYGLQGLVSGMFLMGIVNNLMQTEMAVKGSLDMGYPEGIAPILGAVQLIALALYVFPKTSILGAALITAWLGGAVATHVIHRDPMSLTLFPVIFGVIVWVAIWLRDQQIQAVFPFKK</sequence>
<feature type="transmembrane region" description="Helical" evidence="5">
    <location>
        <begin position="75"/>
        <end position="94"/>
    </location>
</feature>
<accession>A0ABV7Z1U2</accession>
<feature type="transmembrane region" description="Helical" evidence="5">
    <location>
        <begin position="52"/>
        <end position="70"/>
    </location>
</feature>